<evidence type="ECO:0000256" key="5">
    <source>
        <dbReference type="ARBA" id="ARBA00022833"/>
    </source>
</evidence>
<keyword evidence="5" id="KW-0862">Zinc</keyword>
<accession>A0ABW3MQC0</accession>
<keyword evidence="3" id="KW-0479">Metal-binding</keyword>
<reference evidence="8" key="1">
    <citation type="journal article" date="2019" name="Int. J. Syst. Evol. Microbiol.">
        <title>The Global Catalogue of Microorganisms (GCM) 10K type strain sequencing project: providing services to taxonomists for standard genome sequencing and annotation.</title>
        <authorList>
            <consortium name="The Broad Institute Genomics Platform"/>
            <consortium name="The Broad Institute Genome Sequencing Center for Infectious Disease"/>
            <person name="Wu L."/>
            <person name="Ma J."/>
        </authorList>
    </citation>
    <scope>NUCLEOTIDE SEQUENCE [LARGE SCALE GENOMIC DNA]</scope>
    <source>
        <strain evidence="8">JCM 31486</strain>
    </source>
</reference>
<keyword evidence="8" id="KW-1185">Reference proteome</keyword>
<dbReference type="InterPro" id="IPR006330">
    <property type="entry name" value="Ado/ade_deaminase"/>
</dbReference>
<dbReference type="PANTHER" id="PTHR43114">
    <property type="entry name" value="ADENINE DEAMINASE"/>
    <property type="match status" value="1"/>
</dbReference>
<comment type="cofactor">
    <cofactor evidence="1">
        <name>Zn(2+)</name>
        <dbReference type="ChEBI" id="CHEBI:29105"/>
    </cofactor>
</comment>
<evidence type="ECO:0000313" key="7">
    <source>
        <dbReference type="EMBL" id="MFD1051649.1"/>
    </source>
</evidence>
<sequence>MDLRALPKANLHLHLTGSMRPATLVELADKHGLPLPPPLPPTGKHPWEVFQTRYETAREAIRTAEDLQRVVREAIQDNVDDGCVWVELQVDPTSYAPLLGGYEPVVEATLDAMRGQPAG</sequence>
<keyword evidence="4" id="KW-0378">Hydrolase</keyword>
<dbReference type="PANTHER" id="PTHR43114:SF6">
    <property type="entry name" value="ADENINE DEAMINASE"/>
    <property type="match status" value="1"/>
</dbReference>
<evidence type="ECO:0000256" key="1">
    <source>
        <dbReference type="ARBA" id="ARBA00001947"/>
    </source>
</evidence>
<organism evidence="7 8">
    <name type="scientific">Kibdelosporangium lantanae</name>
    <dbReference type="NCBI Taxonomy" id="1497396"/>
    <lineage>
        <taxon>Bacteria</taxon>
        <taxon>Bacillati</taxon>
        <taxon>Actinomycetota</taxon>
        <taxon>Actinomycetes</taxon>
        <taxon>Pseudonocardiales</taxon>
        <taxon>Pseudonocardiaceae</taxon>
        <taxon>Kibdelosporangium</taxon>
    </lineage>
</organism>
<gene>
    <name evidence="7" type="ORF">ACFQ1S_41910</name>
</gene>
<dbReference type="InterPro" id="IPR032466">
    <property type="entry name" value="Metal_Hydrolase"/>
</dbReference>
<evidence type="ECO:0000313" key="8">
    <source>
        <dbReference type="Proteomes" id="UP001597045"/>
    </source>
</evidence>
<dbReference type="SUPFAM" id="SSF51556">
    <property type="entry name" value="Metallo-dependent hydrolases"/>
    <property type="match status" value="1"/>
</dbReference>
<proteinExistence type="inferred from homology"/>
<dbReference type="Proteomes" id="UP001597045">
    <property type="component" value="Unassembled WGS sequence"/>
</dbReference>
<name>A0ABW3MQC0_9PSEU</name>
<evidence type="ECO:0000259" key="6">
    <source>
        <dbReference type="Pfam" id="PF00962"/>
    </source>
</evidence>
<evidence type="ECO:0000256" key="2">
    <source>
        <dbReference type="ARBA" id="ARBA00006676"/>
    </source>
</evidence>
<feature type="non-terminal residue" evidence="7">
    <location>
        <position position="119"/>
    </location>
</feature>
<comment type="similarity">
    <text evidence="2">Belongs to the metallo-dependent hydrolases superfamily. Adenosine and AMP deaminases family.</text>
</comment>
<dbReference type="Gene3D" id="3.20.20.140">
    <property type="entry name" value="Metal-dependent hydrolases"/>
    <property type="match status" value="1"/>
</dbReference>
<comment type="caution">
    <text evidence="7">The sequence shown here is derived from an EMBL/GenBank/DDBJ whole genome shotgun (WGS) entry which is preliminary data.</text>
</comment>
<evidence type="ECO:0000256" key="4">
    <source>
        <dbReference type="ARBA" id="ARBA00022801"/>
    </source>
</evidence>
<protein>
    <recommendedName>
        <fullName evidence="6">Adenosine deaminase domain-containing protein</fullName>
    </recommendedName>
</protein>
<dbReference type="Pfam" id="PF00962">
    <property type="entry name" value="A_deaminase"/>
    <property type="match status" value="1"/>
</dbReference>
<dbReference type="EMBL" id="JBHTIS010003761">
    <property type="protein sequence ID" value="MFD1051649.1"/>
    <property type="molecule type" value="Genomic_DNA"/>
</dbReference>
<dbReference type="InterPro" id="IPR001365">
    <property type="entry name" value="A_deaminase_dom"/>
</dbReference>
<evidence type="ECO:0000256" key="3">
    <source>
        <dbReference type="ARBA" id="ARBA00022723"/>
    </source>
</evidence>
<feature type="domain" description="Adenosine deaminase" evidence="6">
    <location>
        <begin position="7"/>
        <end position="114"/>
    </location>
</feature>